<evidence type="ECO:0000313" key="7">
    <source>
        <dbReference type="Proteomes" id="UP000012043"/>
    </source>
</evidence>
<reference evidence="6 7" key="1">
    <citation type="journal article" date="2012" name="J. Bacteriol.">
        <title>Genome Sequence of Pectin-Degrading Alishewanella aestuarii Strain B11T, Isolated from Tidal Flat Sediment.</title>
        <authorList>
            <person name="Jung J."/>
            <person name="Choi S."/>
            <person name="Chun J."/>
            <person name="Park W."/>
        </authorList>
    </citation>
    <scope>NUCLEOTIDE SEQUENCE [LARGE SCALE GENOMIC DNA]</scope>
    <source>
        <strain evidence="6 7">B11</strain>
    </source>
</reference>
<gene>
    <name evidence="6" type="ORF">AEST_25690</name>
</gene>
<dbReference type="InterPro" id="IPR029510">
    <property type="entry name" value="Ald_DH_CS_GLU"/>
</dbReference>
<dbReference type="GO" id="GO:0004777">
    <property type="term" value="F:succinate-semialdehyde dehydrogenase (NAD+) activity"/>
    <property type="evidence" value="ECO:0007669"/>
    <property type="project" value="TreeGrafter"/>
</dbReference>
<evidence type="ECO:0000256" key="4">
    <source>
        <dbReference type="RuleBase" id="RU003345"/>
    </source>
</evidence>
<evidence type="ECO:0000259" key="5">
    <source>
        <dbReference type="Pfam" id="PF00171"/>
    </source>
</evidence>
<accession>J1QGK0</accession>
<organism evidence="6 7">
    <name type="scientific">Alishewanella aestuarii B11</name>
    <dbReference type="NCBI Taxonomy" id="1197174"/>
    <lineage>
        <taxon>Bacteria</taxon>
        <taxon>Pseudomonadati</taxon>
        <taxon>Pseudomonadota</taxon>
        <taxon>Gammaproteobacteria</taxon>
        <taxon>Alteromonadales</taxon>
        <taxon>Alteromonadaceae</taxon>
        <taxon>Alishewanella</taxon>
    </lineage>
</organism>
<keyword evidence="2 4" id="KW-0560">Oxidoreductase</keyword>
<dbReference type="FunFam" id="3.40.309.10:FF:000004">
    <property type="entry name" value="Succinate-semialdehyde dehydrogenase I"/>
    <property type="match status" value="1"/>
</dbReference>
<dbReference type="Pfam" id="PF00171">
    <property type="entry name" value="Aldedh"/>
    <property type="match status" value="1"/>
</dbReference>
<dbReference type="InterPro" id="IPR015590">
    <property type="entry name" value="Aldehyde_DH_dom"/>
</dbReference>
<evidence type="ECO:0000256" key="2">
    <source>
        <dbReference type="ARBA" id="ARBA00023002"/>
    </source>
</evidence>
<dbReference type="PATRIC" id="fig|1197174.4.peg.2510"/>
<evidence type="ECO:0000256" key="3">
    <source>
        <dbReference type="PROSITE-ProRule" id="PRU10007"/>
    </source>
</evidence>
<dbReference type="PANTHER" id="PTHR43353:SF5">
    <property type="entry name" value="SUCCINATE-SEMIALDEHYDE DEHYDROGENASE, MITOCHONDRIAL"/>
    <property type="match status" value="1"/>
</dbReference>
<dbReference type="InterPro" id="IPR050740">
    <property type="entry name" value="Aldehyde_DH_Superfamily"/>
</dbReference>
<sequence length="484" mass="52279">MQMFHNEIPQLRQQAYVNGKWVDALDKSTQSVFNPATGERLGAVPQLGVQQIDDCIEAAEAAFYHWREVPVRERCALLTAWFNSIKAERKRLARILTLEQGKPYAEALGEIDYAASYIQWFAQPALLDIGAALPYGQQPLDMLVTSEPVGVCAAITPWNFPAAMITRKVAPALAAGCTKIVKPAPDTPFTALALAELAAQVGIPAGVLNVVTGDAQVIGERLTQSSRVRKLSFTGSTAVGRSLMAACAPTLKRLSLELGGNAPFIVCADADLDAAVDGAIAAKFRNAGQTCVCANAFYVADSVYDDFAQRLTDRVQQLQLGTGDQPEVTVGPLINRAALHKVEQMVTDAIQHGGEIRCGGKRWRDHGNWYLPTVITEVDASARCVQEEIFGPVAPLVRFIDSSTLLQQLRGQHAGLAAYVFTQNLEQIQRSVRQLEVGMVGINSGLISDAAVPFGGIKASGMGREGGRQGIEEYLETKYIKLNN</sequence>
<dbReference type="Gene3D" id="3.40.309.10">
    <property type="entry name" value="Aldehyde Dehydrogenase, Chain A, domain 2"/>
    <property type="match status" value="1"/>
</dbReference>
<protein>
    <submittedName>
        <fullName evidence="6">Succinate-semialdehyde dehydrogenase</fullName>
    </submittedName>
</protein>
<evidence type="ECO:0000313" key="6">
    <source>
        <dbReference type="EMBL" id="EJI84636.1"/>
    </source>
</evidence>
<comment type="caution">
    <text evidence="6">The sequence shown here is derived from an EMBL/GenBank/DDBJ whole genome shotgun (WGS) entry which is preliminary data.</text>
</comment>
<dbReference type="EMBL" id="ALAB01000029">
    <property type="protein sequence ID" value="EJI84636.1"/>
    <property type="molecule type" value="Genomic_DNA"/>
</dbReference>
<dbReference type="GO" id="GO:0005829">
    <property type="term" value="C:cytosol"/>
    <property type="evidence" value="ECO:0007669"/>
    <property type="project" value="TreeGrafter"/>
</dbReference>
<comment type="similarity">
    <text evidence="1 4">Belongs to the aldehyde dehydrogenase family.</text>
</comment>
<dbReference type="InterPro" id="IPR016162">
    <property type="entry name" value="Ald_DH_N"/>
</dbReference>
<name>J1QGK0_9ALTE</name>
<dbReference type="InterPro" id="IPR016163">
    <property type="entry name" value="Ald_DH_C"/>
</dbReference>
<dbReference type="Proteomes" id="UP000012043">
    <property type="component" value="Unassembled WGS sequence"/>
</dbReference>
<dbReference type="InterPro" id="IPR016161">
    <property type="entry name" value="Ald_DH/histidinol_DH"/>
</dbReference>
<evidence type="ECO:0000256" key="1">
    <source>
        <dbReference type="ARBA" id="ARBA00009986"/>
    </source>
</evidence>
<dbReference type="SUPFAM" id="SSF53720">
    <property type="entry name" value="ALDH-like"/>
    <property type="match status" value="1"/>
</dbReference>
<feature type="domain" description="Aldehyde dehydrogenase" evidence="5">
    <location>
        <begin position="21"/>
        <end position="480"/>
    </location>
</feature>
<dbReference type="CDD" id="cd07103">
    <property type="entry name" value="ALDH_F5_SSADH_GabD"/>
    <property type="match status" value="1"/>
</dbReference>
<keyword evidence="7" id="KW-1185">Reference proteome</keyword>
<proteinExistence type="inferred from homology"/>
<dbReference type="PROSITE" id="PS00687">
    <property type="entry name" value="ALDEHYDE_DEHYDR_GLU"/>
    <property type="match status" value="1"/>
</dbReference>
<dbReference type="PROSITE" id="PS00070">
    <property type="entry name" value="ALDEHYDE_DEHYDR_CYS"/>
    <property type="match status" value="1"/>
</dbReference>
<dbReference type="FunFam" id="3.40.605.10:FF:000005">
    <property type="entry name" value="Succinate-semialdehyde dehydrogenase I"/>
    <property type="match status" value="1"/>
</dbReference>
<dbReference type="GO" id="GO:0009450">
    <property type="term" value="P:gamma-aminobutyric acid catabolic process"/>
    <property type="evidence" value="ECO:0007669"/>
    <property type="project" value="TreeGrafter"/>
</dbReference>
<dbReference type="AlphaFoldDB" id="J1QGK0"/>
<dbReference type="PANTHER" id="PTHR43353">
    <property type="entry name" value="SUCCINATE-SEMIALDEHYDE DEHYDROGENASE, MITOCHONDRIAL"/>
    <property type="match status" value="1"/>
</dbReference>
<dbReference type="Gene3D" id="3.40.605.10">
    <property type="entry name" value="Aldehyde Dehydrogenase, Chain A, domain 1"/>
    <property type="match status" value="1"/>
</dbReference>
<feature type="active site" evidence="3">
    <location>
        <position position="257"/>
    </location>
</feature>
<dbReference type="InterPro" id="IPR016160">
    <property type="entry name" value="Ald_DH_CS_CYS"/>
</dbReference>